<proteinExistence type="predicted"/>
<dbReference type="EMBL" id="CANHGI010000003">
    <property type="protein sequence ID" value="CAI5444264.1"/>
    <property type="molecule type" value="Genomic_DNA"/>
</dbReference>
<keyword evidence="2" id="KW-1185">Reference proteome</keyword>
<name>A0A9P1MXU7_9PELO</name>
<gene>
    <name evidence="1" type="ORF">CAMP_LOCUS6901</name>
</gene>
<accession>A0A9P1MXU7</accession>
<dbReference type="OrthoDB" id="10250504at2759"/>
<dbReference type="AlphaFoldDB" id="A0A9P1MXU7"/>
<organism evidence="1 2">
    <name type="scientific">Caenorhabditis angaria</name>
    <dbReference type="NCBI Taxonomy" id="860376"/>
    <lineage>
        <taxon>Eukaryota</taxon>
        <taxon>Metazoa</taxon>
        <taxon>Ecdysozoa</taxon>
        <taxon>Nematoda</taxon>
        <taxon>Chromadorea</taxon>
        <taxon>Rhabditida</taxon>
        <taxon>Rhabditina</taxon>
        <taxon>Rhabditomorpha</taxon>
        <taxon>Rhabditoidea</taxon>
        <taxon>Rhabditidae</taxon>
        <taxon>Peloderinae</taxon>
        <taxon>Caenorhabditis</taxon>
    </lineage>
</organism>
<evidence type="ECO:0000313" key="1">
    <source>
        <dbReference type="EMBL" id="CAI5444264.1"/>
    </source>
</evidence>
<evidence type="ECO:0000313" key="2">
    <source>
        <dbReference type="Proteomes" id="UP001152747"/>
    </source>
</evidence>
<sequence length="259" mass="29301">MGKRKLKTVEKEEAEISQKTKRIKLNDGENREKSEKYRVATQGVNITNKKNKKMDFVENCELTFEQALKLTETNRGKGKGGGIVRKQLLKHISLPYHLTDKKAARTAIEFIARNTVGKYKKEANGIVVAVGDIKIVSPPRVIADQMVYHQDVLIEQVVFTPKLHDEYEAVVKLVQNGFIVAVVMNLVTVHLAQNEHAVADGVAENDRIMVKYSAMKIKSSLCQLHGTYSGIVEKNRVNNRTSFKEEEEEDFGEIDQCEE</sequence>
<protein>
    <submittedName>
        <fullName evidence="1">Uncharacterized protein</fullName>
    </submittedName>
</protein>
<reference evidence="1" key="1">
    <citation type="submission" date="2022-11" db="EMBL/GenBank/DDBJ databases">
        <authorList>
            <person name="Kikuchi T."/>
        </authorList>
    </citation>
    <scope>NUCLEOTIDE SEQUENCE</scope>
    <source>
        <strain evidence="1">PS1010</strain>
    </source>
</reference>
<comment type="caution">
    <text evidence="1">The sequence shown here is derived from an EMBL/GenBank/DDBJ whole genome shotgun (WGS) entry which is preliminary data.</text>
</comment>
<dbReference type="Proteomes" id="UP001152747">
    <property type="component" value="Unassembled WGS sequence"/>
</dbReference>